<dbReference type="EMBL" id="CM037618">
    <property type="protein sequence ID" value="KAH8000867.1"/>
    <property type="molecule type" value="Genomic_DNA"/>
</dbReference>
<accession>A0ACB8F6V3</accession>
<protein>
    <submittedName>
        <fullName evidence="1">Uncharacterized protein</fullName>
    </submittedName>
</protein>
<name>A0ACB8F6V3_9SAUR</name>
<gene>
    <name evidence="1" type="ORF">K3G42_029685</name>
</gene>
<keyword evidence="2" id="KW-1185">Reference proteome</keyword>
<evidence type="ECO:0000313" key="1">
    <source>
        <dbReference type="EMBL" id="KAH8000867.1"/>
    </source>
</evidence>
<organism evidence="1 2">
    <name type="scientific">Sphaerodactylus townsendi</name>
    <dbReference type="NCBI Taxonomy" id="933632"/>
    <lineage>
        <taxon>Eukaryota</taxon>
        <taxon>Metazoa</taxon>
        <taxon>Chordata</taxon>
        <taxon>Craniata</taxon>
        <taxon>Vertebrata</taxon>
        <taxon>Euteleostomi</taxon>
        <taxon>Lepidosauria</taxon>
        <taxon>Squamata</taxon>
        <taxon>Bifurcata</taxon>
        <taxon>Gekkota</taxon>
        <taxon>Sphaerodactylidae</taxon>
        <taxon>Sphaerodactylus</taxon>
    </lineage>
</organism>
<dbReference type="Proteomes" id="UP000827872">
    <property type="component" value="Linkage Group LG05"/>
</dbReference>
<evidence type="ECO:0000313" key="2">
    <source>
        <dbReference type="Proteomes" id="UP000827872"/>
    </source>
</evidence>
<proteinExistence type="predicted"/>
<reference evidence="1" key="1">
    <citation type="submission" date="2021-08" db="EMBL/GenBank/DDBJ databases">
        <title>The first chromosome-level gecko genome reveals the dynamic sex chromosomes of Neotropical dwarf geckos (Sphaerodactylidae: Sphaerodactylus).</title>
        <authorList>
            <person name="Pinto B.J."/>
            <person name="Keating S.E."/>
            <person name="Gamble T."/>
        </authorList>
    </citation>
    <scope>NUCLEOTIDE SEQUENCE</scope>
    <source>
        <strain evidence="1">TG3544</strain>
    </source>
</reference>
<sequence>MELKAVKVVEPEVLLGDLSPSTEYSLAVYAMYGEDASDPASIQETTLALSPPPRLSFSDISHGSVRVNWEVTSRAVKTHQVTYMSSRGSNTGELEVPGNVSSAVLMPLSSLTKYFVSVTSIYNEGTSFPVTGNFTTLKVPPPSHLKVTELSGSEIRLEWEAIAASDVVVYQIKWNVLGEGRSQEVRRGI</sequence>
<comment type="caution">
    <text evidence="1">The sequence shown here is derived from an EMBL/GenBank/DDBJ whole genome shotgun (WGS) entry which is preliminary data.</text>
</comment>